<accession>A0A6G0U9D2</accession>
<comment type="caution">
    <text evidence="2">The sequence shown here is derived from an EMBL/GenBank/DDBJ whole genome shotgun (WGS) entry which is preliminary data.</text>
</comment>
<gene>
    <name evidence="2" type="ORF">AGLY_001284</name>
</gene>
<dbReference type="Pfam" id="PF21789">
    <property type="entry name" value="TNP-like_RNaseH_C"/>
    <property type="match status" value="1"/>
</dbReference>
<protein>
    <recommendedName>
        <fullName evidence="1">Transposable element P transposase-like RNase H C-terminal domain-containing protein</fullName>
    </recommendedName>
</protein>
<sequence>MYRLSQDHPELFFGSVRATGGHNNNPTARQFRSAYKKLVIRQNNIEHFNTGNCIPLDHIDILHYSSSDPIEVINNSSNNNYDNIVDSDENSIIHNNFVSDHDYITCQYNYIHSDFSKELLINYLSSQRFLVILLTTPEYLNRLNITVMKVYLKLSNLQLPVPDKSKKNVCAQTLIVICRNSVYSWPRPLRAIYPVKCEQRFGVHYTDVSEQPTSTGLVIITTVVCV</sequence>
<dbReference type="OrthoDB" id="6629188at2759"/>
<evidence type="ECO:0000259" key="1">
    <source>
        <dbReference type="Pfam" id="PF21789"/>
    </source>
</evidence>
<organism evidence="2 3">
    <name type="scientific">Aphis glycines</name>
    <name type="common">Soybean aphid</name>
    <dbReference type="NCBI Taxonomy" id="307491"/>
    <lineage>
        <taxon>Eukaryota</taxon>
        <taxon>Metazoa</taxon>
        <taxon>Ecdysozoa</taxon>
        <taxon>Arthropoda</taxon>
        <taxon>Hexapoda</taxon>
        <taxon>Insecta</taxon>
        <taxon>Pterygota</taxon>
        <taxon>Neoptera</taxon>
        <taxon>Paraneoptera</taxon>
        <taxon>Hemiptera</taxon>
        <taxon>Sternorrhyncha</taxon>
        <taxon>Aphidomorpha</taxon>
        <taxon>Aphidoidea</taxon>
        <taxon>Aphididae</taxon>
        <taxon>Aphidini</taxon>
        <taxon>Aphis</taxon>
        <taxon>Aphis</taxon>
    </lineage>
</organism>
<name>A0A6G0U9D2_APHGL</name>
<dbReference type="AlphaFoldDB" id="A0A6G0U9D2"/>
<dbReference type="Proteomes" id="UP000475862">
    <property type="component" value="Unassembled WGS sequence"/>
</dbReference>
<proteinExistence type="predicted"/>
<feature type="domain" description="Transposable element P transposase-like RNase H C-terminal" evidence="1">
    <location>
        <begin position="2"/>
        <end position="36"/>
    </location>
</feature>
<evidence type="ECO:0000313" key="3">
    <source>
        <dbReference type="Proteomes" id="UP000475862"/>
    </source>
</evidence>
<evidence type="ECO:0000313" key="2">
    <source>
        <dbReference type="EMBL" id="KAE9545741.1"/>
    </source>
</evidence>
<reference evidence="2 3" key="1">
    <citation type="submission" date="2019-08" db="EMBL/GenBank/DDBJ databases">
        <title>The genome of the soybean aphid Biotype 1, its phylome, world population structure and adaptation to the North American continent.</title>
        <authorList>
            <person name="Giordano R."/>
            <person name="Donthu R.K."/>
            <person name="Hernandez A.G."/>
            <person name="Wright C.L."/>
            <person name="Zimin A.V."/>
        </authorList>
    </citation>
    <scope>NUCLEOTIDE SEQUENCE [LARGE SCALE GENOMIC DNA]</scope>
    <source>
        <tissue evidence="2">Whole aphids</tissue>
    </source>
</reference>
<dbReference type="PANTHER" id="PTHR47577:SF2">
    <property type="entry name" value="THAP DOMAIN CONTAINING 9"/>
    <property type="match status" value="1"/>
</dbReference>
<dbReference type="InterPro" id="IPR048367">
    <property type="entry name" value="TNP-like_RNaseH_C"/>
</dbReference>
<dbReference type="EMBL" id="VYZN01000001">
    <property type="protein sequence ID" value="KAE9545741.1"/>
    <property type="molecule type" value="Genomic_DNA"/>
</dbReference>
<keyword evidence="3" id="KW-1185">Reference proteome</keyword>
<dbReference type="PANTHER" id="PTHR47577">
    <property type="entry name" value="THAP DOMAIN-CONTAINING PROTEIN 6"/>
    <property type="match status" value="1"/>
</dbReference>